<dbReference type="InterPro" id="IPR053793">
    <property type="entry name" value="PB1-like"/>
</dbReference>
<dbReference type="Gene3D" id="3.30.60.90">
    <property type="match status" value="1"/>
</dbReference>
<keyword evidence="7" id="KW-0539">Nucleus</keyword>
<evidence type="ECO:0000259" key="10">
    <source>
        <dbReference type="PROSITE" id="PS50135"/>
    </source>
</evidence>
<dbReference type="CDD" id="cd02340">
    <property type="entry name" value="ZZ_NBR1_like"/>
    <property type="match status" value="1"/>
</dbReference>
<evidence type="ECO:0000256" key="9">
    <source>
        <dbReference type="SAM" id="MobiDB-lite"/>
    </source>
</evidence>
<feature type="compositionally biased region" description="Low complexity" evidence="9">
    <location>
        <begin position="265"/>
        <end position="276"/>
    </location>
</feature>
<evidence type="ECO:0000256" key="6">
    <source>
        <dbReference type="ARBA" id="ARBA00022833"/>
    </source>
</evidence>
<dbReference type="PROSITE" id="PS01357">
    <property type="entry name" value="ZF_ZZ_1"/>
    <property type="match status" value="1"/>
</dbReference>
<keyword evidence="3" id="KW-0963">Cytoplasm</keyword>
<dbReference type="SUPFAM" id="SSF46934">
    <property type="entry name" value="UBA-like"/>
    <property type="match status" value="1"/>
</dbReference>
<name>A0A7M7G8Q9_NASVI</name>
<evidence type="ECO:0000256" key="3">
    <source>
        <dbReference type="ARBA" id="ARBA00022490"/>
    </source>
</evidence>
<evidence type="ECO:0008006" key="14">
    <source>
        <dbReference type="Google" id="ProtNLM"/>
    </source>
</evidence>
<feature type="region of interest" description="Disordered" evidence="9">
    <location>
        <begin position="374"/>
        <end position="404"/>
    </location>
</feature>
<evidence type="ECO:0000256" key="7">
    <source>
        <dbReference type="ARBA" id="ARBA00023242"/>
    </source>
</evidence>
<dbReference type="FunFam" id="3.30.60.90:FF:000016">
    <property type="entry name" value="Refractory to sigma P"/>
    <property type="match status" value="1"/>
</dbReference>
<dbReference type="InterPro" id="IPR052260">
    <property type="entry name" value="Autophagy_Rcpt_SigReg"/>
</dbReference>
<dbReference type="SMART" id="SM00666">
    <property type="entry name" value="PB1"/>
    <property type="match status" value="1"/>
</dbReference>
<dbReference type="FunFam" id="3.10.20.90:FF:000320">
    <property type="entry name" value="Predicted protein"/>
    <property type="match status" value="1"/>
</dbReference>
<dbReference type="InterPro" id="IPR034866">
    <property type="entry name" value="PB1_p62"/>
</dbReference>
<dbReference type="GO" id="GO:0005080">
    <property type="term" value="F:protein kinase C binding"/>
    <property type="evidence" value="ECO:0007669"/>
    <property type="project" value="TreeGrafter"/>
</dbReference>
<dbReference type="FunCoup" id="A0A7M7G8Q9">
    <property type="interactions" value="106"/>
</dbReference>
<dbReference type="Gene3D" id="3.10.20.90">
    <property type="entry name" value="Phosphatidylinositol 3-kinase Catalytic Subunit, Chain A, domain 1"/>
    <property type="match status" value="1"/>
</dbReference>
<keyword evidence="5 8" id="KW-0863">Zinc-finger</keyword>
<feature type="domain" description="PB1" evidence="11">
    <location>
        <begin position="4"/>
        <end position="98"/>
    </location>
</feature>
<dbReference type="InterPro" id="IPR009060">
    <property type="entry name" value="UBA-like_sf"/>
</dbReference>
<dbReference type="InterPro" id="IPR000433">
    <property type="entry name" value="Znf_ZZ"/>
</dbReference>
<dbReference type="GO" id="GO:0035973">
    <property type="term" value="P:aggrephagy"/>
    <property type="evidence" value="ECO:0007669"/>
    <property type="project" value="TreeGrafter"/>
</dbReference>
<accession>A0A7M7G8Q9</accession>
<dbReference type="OMA" id="NCNGWLT"/>
<dbReference type="AlphaFoldDB" id="A0A7M7G8Q9"/>
<evidence type="ECO:0000313" key="13">
    <source>
        <dbReference type="Proteomes" id="UP000002358"/>
    </source>
</evidence>
<evidence type="ECO:0000256" key="1">
    <source>
        <dbReference type="ARBA" id="ARBA00004123"/>
    </source>
</evidence>
<comment type="subcellular location">
    <subcellularLocation>
        <location evidence="2">Cytoplasm</location>
    </subcellularLocation>
    <subcellularLocation>
        <location evidence="1">Nucleus</location>
    </subcellularLocation>
</comment>
<dbReference type="InterPro" id="IPR033741">
    <property type="entry name" value="SQSTM_UBA"/>
</dbReference>
<keyword evidence="13" id="KW-1185">Reference proteome</keyword>
<evidence type="ECO:0000313" key="12">
    <source>
        <dbReference type="EnsemblMetazoa" id="XP_001608187"/>
    </source>
</evidence>
<evidence type="ECO:0000259" key="11">
    <source>
        <dbReference type="PROSITE" id="PS51745"/>
    </source>
</evidence>
<dbReference type="Pfam" id="PF16577">
    <property type="entry name" value="UBA_5"/>
    <property type="match status" value="1"/>
</dbReference>
<dbReference type="PROSITE" id="PS51745">
    <property type="entry name" value="PB1"/>
    <property type="match status" value="1"/>
</dbReference>
<dbReference type="OrthoDB" id="441278at2759"/>
<evidence type="ECO:0000256" key="5">
    <source>
        <dbReference type="ARBA" id="ARBA00022771"/>
    </source>
</evidence>
<dbReference type="SMART" id="SM00291">
    <property type="entry name" value="ZnF_ZZ"/>
    <property type="match status" value="1"/>
</dbReference>
<dbReference type="KEGG" id="nvi:100124264"/>
<dbReference type="SUPFAM" id="SSF54277">
    <property type="entry name" value="CAD &amp; PB1 domains"/>
    <property type="match status" value="1"/>
</dbReference>
<sequence>MSEQVDFKVFLRKNNSRNDNHAEIRRFAIDADVVTNFTYLREKLQTVFPDLRGKRFTITWKDFENDEIVICSCEELVIALAELQKYPLCKLFVTLHSDYDDENNCPITGPFVHFEATNNPKTKHAGIVCDGCDKSICGFRYKCVQCSDYDLCSECEAKGLHPEHCMIRISMPLQWRSHYGRRLSHHINKFMKKASTCPSSAEEETKNCPFKPRRHNLYNHRADQSPSWIDTFTTYLNDWANLPGECPVMGEQEKSKTDTSEQNQSTANKTSSASTNEKYPMDSHVEFLKNFSENISKFLDPLGIENMKKVVTDDDKNHKESTDELIQSAANDSQEKNKLITKTDAKEGNQVTVNDATKADDWTLVDKDSVPASSEIASGKIAQNEKKPSEPTVENSKATTDDKALYPSLPNVSDNVWHPNPKIQGAVEAMLQMGFSNEGGWLTQLLISKNGNISRALDDLQPVRE</sequence>
<dbReference type="GO" id="GO:0070530">
    <property type="term" value="F:K63-linked polyubiquitin modification-dependent protein binding"/>
    <property type="evidence" value="ECO:0007669"/>
    <property type="project" value="TreeGrafter"/>
</dbReference>
<protein>
    <recommendedName>
        <fullName evidence="14">Sequestosome-1</fullName>
    </recommendedName>
</protein>
<dbReference type="GO" id="GO:0000423">
    <property type="term" value="P:mitophagy"/>
    <property type="evidence" value="ECO:0007669"/>
    <property type="project" value="TreeGrafter"/>
</dbReference>
<dbReference type="Proteomes" id="UP000002358">
    <property type="component" value="Chromosome 5"/>
</dbReference>
<dbReference type="GO" id="GO:0008270">
    <property type="term" value="F:zinc ion binding"/>
    <property type="evidence" value="ECO:0007669"/>
    <property type="project" value="UniProtKB-KW"/>
</dbReference>
<organism evidence="12 13">
    <name type="scientific">Nasonia vitripennis</name>
    <name type="common">Parasitic wasp</name>
    <dbReference type="NCBI Taxonomy" id="7425"/>
    <lineage>
        <taxon>Eukaryota</taxon>
        <taxon>Metazoa</taxon>
        <taxon>Ecdysozoa</taxon>
        <taxon>Arthropoda</taxon>
        <taxon>Hexapoda</taxon>
        <taxon>Insecta</taxon>
        <taxon>Pterygota</taxon>
        <taxon>Neoptera</taxon>
        <taxon>Endopterygota</taxon>
        <taxon>Hymenoptera</taxon>
        <taxon>Apocrita</taxon>
        <taxon>Proctotrupomorpha</taxon>
        <taxon>Chalcidoidea</taxon>
        <taxon>Pteromalidae</taxon>
        <taxon>Pteromalinae</taxon>
        <taxon>Nasonia</taxon>
    </lineage>
</organism>
<dbReference type="Pfam" id="PF00564">
    <property type="entry name" value="PB1"/>
    <property type="match status" value="1"/>
</dbReference>
<dbReference type="InterPro" id="IPR043145">
    <property type="entry name" value="Znf_ZZ_sf"/>
</dbReference>
<keyword evidence="6" id="KW-0862">Zinc</keyword>
<feature type="domain" description="ZZ-type" evidence="10">
    <location>
        <begin position="124"/>
        <end position="174"/>
    </location>
</feature>
<keyword evidence="4" id="KW-0479">Metal-binding</keyword>
<dbReference type="GO" id="GO:0044753">
    <property type="term" value="C:amphisome"/>
    <property type="evidence" value="ECO:0007669"/>
    <property type="project" value="TreeGrafter"/>
</dbReference>
<reference evidence="12" key="1">
    <citation type="submission" date="2021-01" db="UniProtKB">
        <authorList>
            <consortium name="EnsemblMetazoa"/>
        </authorList>
    </citation>
    <scope>IDENTIFICATION</scope>
</reference>
<dbReference type="GO" id="GO:0016235">
    <property type="term" value="C:aggresome"/>
    <property type="evidence" value="ECO:0007669"/>
    <property type="project" value="TreeGrafter"/>
</dbReference>
<gene>
    <name evidence="12" type="primary">100124264</name>
</gene>
<dbReference type="InterPro" id="IPR000270">
    <property type="entry name" value="PB1_dom"/>
</dbReference>
<evidence type="ECO:0000256" key="8">
    <source>
        <dbReference type="PROSITE-ProRule" id="PRU00228"/>
    </source>
</evidence>
<dbReference type="GO" id="GO:0005634">
    <property type="term" value="C:nucleus"/>
    <property type="evidence" value="ECO:0007669"/>
    <property type="project" value="UniProtKB-SubCell"/>
</dbReference>
<dbReference type="InParanoid" id="A0A7M7G8Q9"/>
<dbReference type="PROSITE" id="PS50135">
    <property type="entry name" value="ZF_ZZ_2"/>
    <property type="match status" value="1"/>
</dbReference>
<dbReference type="CDD" id="cd06402">
    <property type="entry name" value="PB1_p62"/>
    <property type="match status" value="1"/>
</dbReference>
<dbReference type="Pfam" id="PF00569">
    <property type="entry name" value="ZZ"/>
    <property type="match status" value="1"/>
</dbReference>
<dbReference type="GO" id="GO:0007032">
    <property type="term" value="P:endosome organization"/>
    <property type="evidence" value="ECO:0007669"/>
    <property type="project" value="TreeGrafter"/>
</dbReference>
<dbReference type="EnsemblMetazoa" id="XM_001608137">
    <property type="protein sequence ID" value="XP_001608187"/>
    <property type="gene ID" value="LOC100124264"/>
</dbReference>
<dbReference type="PANTHER" id="PTHR15090:SF0">
    <property type="entry name" value="SEQUESTOSOME-1"/>
    <property type="match status" value="1"/>
</dbReference>
<dbReference type="SMR" id="A0A7M7G8Q9"/>
<feature type="region of interest" description="Disordered" evidence="9">
    <location>
        <begin position="246"/>
        <end position="278"/>
    </location>
</feature>
<dbReference type="SUPFAM" id="SSF57850">
    <property type="entry name" value="RING/U-box"/>
    <property type="match status" value="1"/>
</dbReference>
<proteinExistence type="predicted"/>
<dbReference type="CDD" id="cd14320">
    <property type="entry name" value="UBA_SQSTM"/>
    <property type="match status" value="1"/>
</dbReference>
<dbReference type="PANTHER" id="PTHR15090">
    <property type="entry name" value="SEQUESTOSOME 1-RELATED"/>
    <property type="match status" value="1"/>
</dbReference>
<evidence type="ECO:0000256" key="4">
    <source>
        <dbReference type="ARBA" id="ARBA00022723"/>
    </source>
</evidence>
<evidence type="ECO:0000256" key="2">
    <source>
        <dbReference type="ARBA" id="ARBA00004496"/>
    </source>
</evidence>
<dbReference type="Gene3D" id="1.10.8.10">
    <property type="entry name" value="DNA helicase RuvA subunit, C-terminal domain"/>
    <property type="match status" value="1"/>
</dbReference>